<keyword evidence="3" id="KW-1185">Reference proteome</keyword>
<proteinExistence type="predicted"/>
<keyword evidence="1" id="KW-0732">Signal</keyword>
<dbReference type="Proteomes" id="UP000248039">
    <property type="component" value="Unassembled WGS sequence"/>
</dbReference>
<protein>
    <submittedName>
        <fullName evidence="2">Uncharacterized protein</fullName>
    </submittedName>
</protein>
<feature type="chain" id="PRO_5015917036" evidence="1">
    <location>
        <begin position="18"/>
        <end position="200"/>
    </location>
</feature>
<dbReference type="AlphaFoldDB" id="A0A2V4PSM1"/>
<feature type="signal peptide" evidence="1">
    <location>
        <begin position="1"/>
        <end position="17"/>
    </location>
</feature>
<accession>A0A2V4PSM1</accession>
<dbReference type="RefSeq" id="WP_110664919.1">
    <property type="nucleotide sequence ID" value="NZ_PYBW01000008.1"/>
</dbReference>
<name>A0A2V4PSM1_9ACTN</name>
<organism evidence="2 3">
    <name type="scientific">Streptomyces tateyamensis</name>
    <dbReference type="NCBI Taxonomy" id="565073"/>
    <lineage>
        <taxon>Bacteria</taxon>
        <taxon>Bacillati</taxon>
        <taxon>Actinomycetota</taxon>
        <taxon>Actinomycetes</taxon>
        <taxon>Kitasatosporales</taxon>
        <taxon>Streptomycetaceae</taxon>
        <taxon>Streptomyces</taxon>
    </lineage>
</organism>
<dbReference type="OrthoDB" id="5196672at2"/>
<gene>
    <name evidence="2" type="ORF">C7C46_01935</name>
</gene>
<evidence type="ECO:0000256" key="1">
    <source>
        <dbReference type="SAM" id="SignalP"/>
    </source>
</evidence>
<reference evidence="2 3" key="1">
    <citation type="submission" date="2018-03" db="EMBL/GenBank/DDBJ databases">
        <title>Bioinformatic expansion and discovery of thiopeptide antibiotics.</title>
        <authorList>
            <person name="Schwalen C.J."/>
            <person name="Hudson G.A."/>
            <person name="Mitchell D.A."/>
        </authorList>
    </citation>
    <scope>NUCLEOTIDE SEQUENCE [LARGE SCALE GENOMIC DNA]</scope>
    <source>
        <strain evidence="2 3">ATCC 21389</strain>
    </source>
</reference>
<evidence type="ECO:0000313" key="2">
    <source>
        <dbReference type="EMBL" id="PYC88052.1"/>
    </source>
</evidence>
<sequence length="200" mass="21246">MAALGLILTPLAGTASAASGEDLAGEQAVVLKVDAAQDKAAAIKALSVHERDLLQQSVKHMTHNTGTKVVRTGQATRVGGAAGAASPNVVHPDSGGCWSQYWYDDWYDFTVKTGSTWMEADWCSNGSSITSYYTTNVGAQGAGTNSYEGLSNSGSRNVGWEVRQYQSFHFNFWGVDAYPCMQIRGGATGLYSEQESCNVG</sequence>
<evidence type="ECO:0000313" key="3">
    <source>
        <dbReference type="Proteomes" id="UP000248039"/>
    </source>
</evidence>
<comment type="caution">
    <text evidence="2">The sequence shown here is derived from an EMBL/GenBank/DDBJ whole genome shotgun (WGS) entry which is preliminary data.</text>
</comment>
<dbReference type="EMBL" id="PYBW01000008">
    <property type="protein sequence ID" value="PYC88052.1"/>
    <property type="molecule type" value="Genomic_DNA"/>
</dbReference>